<accession>A0AAD6XP55</accession>
<dbReference type="Proteomes" id="UP001222325">
    <property type="component" value="Unassembled WGS sequence"/>
</dbReference>
<protein>
    <submittedName>
        <fullName evidence="2">Uncharacterized protein</fullName>
    </submittedName>
</protein>
<evidence type="ECO:0000313" key="3">
    <source>
        <dbReference type="Proteomes" id="UP001222325"/>
    </source>
</evidence>
<sequence length="138" mass="15078">MDPDVPINIECLCITVLGYFPVFCAELKLNAKGGRKHPKLDHKTQTRSRDASRWHYLVIGLYKRGDGQPHSRIAACLPPPSSPSPWQTREAPSPWHMREAPHRASGGRAQANGGAYGPSRNGVIVLSLSPAFRATASL</sequence>
<dbReference type="EMBL" id="JARJCN010000041">
    <property type="protein sequence ID" value="KAJ7083329.1"/>
    <property type="molecule type" value="Genomic_DNA"/>
</dbReference>
<comment type="caution">
    <text evidence="2">The sequence shown here is derived from an EMBL/GenBank/DDBJ whole genome shotgun (WGS) entry which is preliminary data.</text>
</comment>
<dbReference type="AlphaFoldDB" id="A0AAD6XP55"/>
<keyword evidence="3" id="KW-1185">Reference proteome</keyword>
<name>A0AAD6XP55_9AGAR</name>
<organism evidence="2 3">
    <name type="scientific">Mycena belliarum</name>
    <dbReference type="NCBI Taxonomy" id="1033014"/>
    <lineage>
        <taxon>Eukaryota</taxon>
        <taxon>Fungi</taxon>
        <taxon>Dikarya</taxon>
        <taxon>Basidiomycota</taxon>
        <taxon>Agaricomycotina</taxon>
        <taxon>Agaricomycetes</taxon>
        <taxon>Agaricomycetidae</taxon>
        <taxon>Agaricales</taxon>
        <taxon>Marasmiineae</taxon>
        <taxon>Mycenaceae</taxon>
        <taxon>Mycena</taxon>
    </lineage>
</organism>
<gene>
    <name evidence="2" type="ORF">B0H15DRAFT_952022</name>
</gene>
<reference evidence="2" key="1">
    <citation type="submission" date="2023-03" db="EMBL/GenBank/DDBJ databases">
        <title>Massive genome expansion in bonnet fungi (Mycena s.s.) driven by repeated elements and novel gene families across ecological guilds.</title>
        <authorList>
            <consortium name="Lawrence Berkeley National Laboratory"/>
            <person name="Harder C.B."/>
            <person name="Miyauchi S."/>
            <person name="Viragh M."/>
            <person name="Kuo A."/>
            <person name="Thoen E."/>
            <person name="Andreopoulos B."/>
            <person name="Lu D."/>
            <person name="Skrede I."/>
            <person name="Drula E."/>
            <person name="Henrissat B."/>
            <person name="Morin E."/>
            <person name="Kohler A."/>
            <person name="Barry K."/>
            <person name="LaButti K."/>
            <person name="Morin E."/>
            <person name="Salamov A."/>
            <person name="Lipzen A."/>
            <person name="Mereny Z."/>
            <person name="Hegedus B."/>
            <person name="Baldrian P."/>
            <person name="Stursova M."/>
            <person name="Weitz H."/>
            <person name="Taylor A."/>
            <person name="Grigoriev I.V."/>
            <person name="Nagy L.G."/>
            <person name="Martin F."/>
            <person name="Kauserud H."/>
        </authorList>
    </citation>
    <scope>NUCLEOTIDE SEQUENCE</scope>
    <source>
        <strain evidence="2">CBHHK173m</strain>
    </source>
</reference>
<evidence type="ECO:0000256" key="1">
    <source>
        <dbReference type="SAM" id="MobiDB-lite"/>
    </source>
</evidence>
<feature type="region of interest" description="Disordered" evidence="1">
    <location>
        <begin position="65"/>
        <end position="114"/>
    </location>
</feature>
<proteinExistence type="predicted"/>
<evidence type="ECO:0000313" key="2">
    <source>
        <dbReference type="EMBL" id="KAJ7083329.1"/>
    </source>
</evidence>